<keyword evidence="2" id="KW-0238">DNA-binding</keyword>
<dbReference type="Pfam" id="PF14525">
    <property type="entry name" value="AraC_binding_2"/>
    <property type="match status" value="1"/>
</dbReference>
<dbReference type="GO" id="GO:0003700">
    <property type="term" value="F:DNA-binding transcription factor activity"/>
    <property type="evidence" value="ECO:0007669"/>
    <property type="project" value="InterPro"/>
</dbReference>
<dbReference type="PROSITE" id="PS00041">
    <property type="entry name" value="HTH_ARAC_FAMILY_1"/>
    <property type="match status" value="1"/>
</dbReference>
<evidence type="ECO:0000313" key="6">
    <source>
        <dbReference type="Proteomes" id="UP000541470"/>
    </source>
</evidence>
<keyword evidence="6" id="KW-1185">Reference proteome</keyword>
<dbReference type="InterPro" id="IPR018060">
    <property type="entry name" value="HTH_AraC"/>
</dbReference>
<keyword evidence="1" id="KW-0805">Transcription regulation</keyword>
<dbReference type="RefSeq" id="WP_169595540.1">
    <property type="nucleotide sequence ID" value="NZ_JABBGK010000010.1"/>
</dbReference>
<dbReference type="SMART" id="SM00342">
    <property type="entry name" value="HTH_ARAC"/>
    <property type="match status" value="1"/>
</dbReference>
<dbReference type="SUPFAM" id="SSF46689">
    <property type="entry name" value="Homeodomain-like"/>
    <property type="match status" value="1"/>
</dbReference>
<proteinExistence type="predicted"/>
<evidence type="ECO:0000313" key="5">
    <source>
        <dbReference type="EMBL" id="NML76972.1"/>
    </source>
</evidence>
<dbReference type="InterPro" id="IPR009057">
    <property type="entry name" value="Homeodomain-like_sf"/>
</dbReference>
<dbReference type="GO" id="GO:0043565">
    <property type="term" value="F:sequence-specific DNA binding"/>
    <property type="evidence" value="ECO:0007669"/>
    <property type="project" value="InterPro"/>
</dbReference>
<name>A0A7Y0B0N5_9HYPH</name>
<sequence length="344" mass="37326">MTTQVIERQLIRSAHLGPRENFEQWKAAVSSLFAVTCPHDDARDFRADLASYNLGCFLIAESSASAQHFQRSEEHVAAAGVDHLLIQLYLAGECRYDADGGHAVGTAGDIVCFDLSRPMSARSTDLDTVSLILPRSAVRLAPPVIDGLHGARVDGASSLGVLVGEHLKTLVRIAPRLADPEIRMAAEATFAVVSSGFSKPLATERPHLTDTGLQAIQIFIERNLADASLSTESIMRDFALSRSALYRLFEPIGGIAEYIRERRLKLAFLKLASVSPGKGAVAKLAFGTGFSSEVAFSRAFQRRFGMSPSEAIRNTRAGTRLKATRGASNDNWMQDWLDNLSPSP</sequence>
<accession>A0A7Y0B0N5</accession>
<dbReference type="InterPro" id="IPR018062">
    <property type="entry name" value="HTH_AraC-typ_CS"/>
</dbReference>
<organism evidence="5 6">
    <name type="scientific">Rhizobium terricola</name>
    <dbReference type="NCBI Taxonomy" id="2728849"/>
    <lineage>
        <taxon>Bacteria</taxon>
        <taxon>Pseudomonadati</taxon>
        <taxon>Pseudomonadota</taxon>
        <taxon>Alphaproteobacteria</taxon>
        <taxon>Hyphomicrobiales</taxon>
        <taxon>Rhizobiaceae</taxon>
        <taxon>Rhizobium/Agrobacterium group</taxon>
        <taxon>Rhizobium</taxon>
    </lineage>
</organism>
<comment type="caution">
    <text evidence="5">The sequence shown here is derived from an EMBL/GenBank/DDBJ whole genome shotgun (WGS) entry which is preliminary data.</text>
</comment>
<dbReference type="PANTHER" id="PTHR46796:SF6">
    <property type="entry name" value="ARAC SUBFAMILY"/>
    <property type="match status" value="1"/>
</dbReference>
<keyword evidence="3" id="KW-0804">Transcription</keyword>
<protein>
    <submittedName>
        <fullName evidence="5">Helix-turn-helix domain-containing protein</fullName>
    </submittedName>
</protein>
<dbReference type="AlphaFoldDB" id="A0A7Y0B0N5"/>
<evidence type="ECO:0000256" key="3">
    <source>
        <dbReference type="ARBA" id="ARBA00023163"/>
    </source>
</evidence>
<dbReference type="Pfam" id="PF12833">
    <property type="entry name" value="HTH_18"/>
    <property type="match status" value="1"/>
</dbReference>
<evidence type="ECO:0000256" key="2">
    <source>
        <dbReference type="ARBA" id="ARBA00023125"/>
    </source>
</evidence>
<dbReference type="PANTHER" id="PTHR46796">
    <property type="entry name" value="HTH-TYPE TRANSCRIPTIONAL ACTIVATOR RHAS-RELATED"/>
    <property type="match status" value="1"/>
</dbReference>
<evidence type="ECO:0000256" key="1">
    <source>
        <dbReference type="ARBA" id="ARBA00023015"/>
    </source>
</evidence>
<gene>
    <name evidence="5" type="ORF">HHL25_22805</name>
</gene>
<dbReference type="InterPro" id="IPR050204">
    <property type="entry name" value="AraC_XylS_family_regulators"/>
</dbReference>
<feature type="domain" description="HTH araC/xylS-type" evidence="4">
    <location>
        <begin position="214"/>
        <end position="314"/>
    </location>
</feature>
<dbReference type="Gene3D" id="1.10.10.60">
    <property type="entry name" value="Homeodomain-like"/>
    <property type="match status" value="1"/>
</dbReference>
<reference evidence="5 6" key="1">
    <citation type="submission" date="2020-04" db="EMBL/GenBank/DDBJ databases">
        <title>Rhizobium sp. S-51 isolated from soil.</title>
        <authorList>
            <person name="Dahal R.H."/>
        </authorList>
    </citation>
    <scope>NUCLEOTIDE SEQUENCE [LARGE SCALE GENOMIC DNA]</scope>
    <source>
        <strain evidence="5 6">S-51</strain>
    </source>
</reference>
<dbReference type="Proteomes" id="UP000541470">
    <property type="component" value="Unassembled WGS sequence"/>
</dbReference>
<dbReference type="EMBL" id="JABBGK010000010">
    <property type="protein sequence ID" value="NML76972.1"/>
    <property type="molecule type" value="Genomic_DNA"/>
</dbReference>
<evidence type="ECO:0000259" key="4">
    <source>
        <dbReference type="PROSITE" id="PS01124"/>
    </source>
</evidence>
<dbReference type="PROSITE" id="PS01124">
    <property type="entry name" value="HTH_ARAC_FAMILY_2"/>
    <property type="match status" value="1"/>
</dbReference>
<dbReference type="InterPro" id="IPR035418">
    <property type="entry name" value="AraC-bd_2"/>
</dbReference>